<dbReference type="Proteomes" id="UP001497472">
    <property type="component" value="Unassembled WGS sequence"/>
</dbReference>
<evidence type="ECO:0000313" key="2">
    <source>
        <dbReference type="EMBL" id="CAK1540170.1"/>
    </source>
</evidence>
<evidence type="ECO:0000256" key="1">
    <source>
        <dbReference type="SAM" id="MobiDB-lite"/>
    </source>
</evidence>
<gene>
    <name evidence="2" type="ORF">LNINA_LOCUS242</name>
</gene>
<comment type="caution">
    <text evidence="2">The sequence shown here is derived from an EMBL/GenBank/DDBJ whole genome shotgun (WGS) entry which is preliminary data.</text>
</comment>
<proteinExistence type="predicted"/>
<dbReference type="EMBL" id="CAVLEF010000001">
    <property type="protein sequence ID" value="CAK1540170.1"/>
    <property type="molecule type" value="Genomic_DNA"/>
</dbReference>
<organism evidence="2 3">
    <name type="scientific">Leptosia nina</name>
    <dbReference type="NCBI Taxonomy" id="320188"/>
    <lineage>
        <taxon>Eukaryota</taxon>
        <taxon>Metazoa</taxon>
        <taxon>Ecdysozoa</taxon>
        <taxon>Arthropoda</taxon>
        <taxon>Hexapoda</taxon>
        <taxon>Insecta</taxon>
        <taxon>Pterygota</taxon>
        <taxon>Neoptera</taxon>
        <taxon>Endopterygota</taxon>
        <taxon>Lepidoptera</taxon>
        <taxon>Glossata</taxon>
        <taxon>Ditrysia</taxon>
        <taxon>Papilionoidea</taxon>
        <taxon>Pieridae</taxon>
        <taxon>Pierinae</taxon>
        <taxon>Leptosia</taxon>
    </lineage>
</organism>
<dbReference type="AlphaFoldDB" id="A0AAV1IVP4"/>
<feature type="compositionally biased region" description="Acidic residues" evidence="1">
    <location>
        <begin position="1"/>
        <end position="16"/>
    </location>
</feature>
<name>A0AAV1IVP4_9NEOP</name>
<accession>A0AAV1IVP4</accession>
<keyword evidence="3" id="KW-1185">Reference proteome</keyword>
<protein>
    <submittedName>
        <fullName evidence="2">Uncharacterized protein</fullName>
    </submittedName>
</protein>
<reference evidence="2 3" key="1">
    <citation type="submission" date="2023-11" db="EMBL/GenBank/DDBJ databases">
        <authorList>
            <person name="Okamura Y."/>
        </authorList>
    </citation>
    <scope>NUCLEOTIDE SEQUENCE [LARGE SCALE GENOMIC DNA]</scope>
</reference>
<sequence length="129" mass="15429">MNNREIEEELESDDEYPSSYNESPTPPAYENDYRYDTIVFGWIDKMPKKSHTPTKMNQKHNKNPIQVVDQYDHRLDYIACGNTYKVPQRTCTQNKIDRDYNNRPSQPLYQNGRRVDHVVRNKVQRSYTP</sequence>
<evidence type="ECO:0000313" key="3">
    <source>
        <dbReference type="Proteomes" id="UP001497472"/>
    </source>
</evidence>
<feature type="region of interest" description="Disordered" evidence="1">
    <location>
        <begin position="1"/>
        <end position="32"/>
    </location>
</feature>